<feature type="domain" description="Activator of Hsp90 ATPase AHSA1-like N-terminal" evidence="3">
    <location>
        <begin position="13"/>
        <end position="148"/>
    </location>
</feature>
<evidence type="ECO:0000313" key="5">
    <source>
        <dbReference type="Proteomes" id="UP001201980"/>
    </source>
</evidence>
<protein>
    <recommendedName>
        <fullName evidence="3">Activator of Hsp90 ATPase AHSA1-like N-terminal domain-containing protein</fullName>
    </recommendedName>
</protein>
<comment type="similarity">
    <text evidence="1">Belongs to the AHA1 family.</text>
</comment>
<dbReference type="GO" id="GO:0001671">
    <property type="term" value="F:ATPase activator activity"/>
    <property type="evidence" value="ECO:0007669"/>
    <property type="project" value="InterPro"/>
</dbReference>
<dbReference type="InterPro" id="IPR023393">
    <property type="entry name" value="START-like_dom_sf"/>
</dbReference>
<dbReference type="EMBL" id="JAKWBI020000047">
    <property type="protein sequence ID" value="KAJ2904688.1"/>
    <property type="molecule type" value="Genomic_DNA"/>
</dbReference>
<evidence type="ECO:0000313" key="4">
    <source>
        <dbReference type="EMBL" id="KAJ2904688.1"/>
    </source>
</evidence>
<dbReference type="Pfam" id="PF09229">
    <property type="entry name" value="Aha1_N"/>
    <property type="match status" value="1"/>
</dbReference>
<organism evidence="4 5">
    <name type="scientific">Zalerion maritima</name>
    <dbReference type="NCBI Taxonomy" id="339359"/>
    <lineage>
        <taxon>Eukaryota</taxon>
        <taxon>Fungi</taxon>
        <taxon>Dikarya</taxon>
        <taxon>Ascomycota</taxon>
        <taxon>Pezizomycotina</taxon>
        <taxon>Sordariomycetes</taxon>
        <taxon>Lulworthiomycetidae</taxon>
        <taxon>Lulworthiales</taxon>
        <taxon>Lulworthiaceae</taxon>
        <taxon>Zalerion</taxon>
    </lineage>
</organism>
<evidence type="ECO:0000256" key="1">
    <source>
        <dbReference type="ARBA" id="ARBA00006817"/>
    </source>
</evidence>
<reference evidence="4" key="1">
    <citation type="submission" date="2022-07" db="EMBL/GenBank/DDBJ databases">
        <title>Draft genome sequence of Zalerion maritima ATCC 34329, a (micro)plastics degrading marine fungus.</title>
        <authorList>
            <person name="Paco A."/>
            <person name="Goncalves M.F.M."/>
            <person name="Rocha-Santos T.A.P."/>
            <person name="Alves A."/>
        </authorList>
    </citation>
    <scope>NUCLEOTIDE SEQUENCE</scope>
    <source>
        <strain evidence="4">ATCC 34329</strain>
    </source>
</reference>
<dbReference type="InterPro" id="IPR015310">
    <property type="entry name" value="AHSA1-like_N"/>
</dbReference>
<dbReference type="PANTHER" id="PTHR13009">
    <property type="entry name" value="HEAT SHOCK PROTEIN 90 HSP90 CO-CHAPERONE AHA-1"/>
    <property type="match status" value="1"/>
</dbReference>
<keyword evidence="5" id="KW-1185">Reference proteome</keyword>
<dbReference type="Pfam" id="PF08327">
    <property type="entry name" value="AHSA1"/>
    <property type="match status" value="1"/>
</dbReference>
<dbReference type="SMART" id="SM01000">
    <property type="entry name" value="Aha1_N"/>
    <property type="match status" value="1"/>
</dbReference>
<proteinExistence type="inferred from homology"/>
<dbReference type="InterPro" id="IPR036338">
    <property type="entry name" value="Aha1"/>
</dbReference>
<feature type="compositionally biased region" description="Low complexity" evidence="2">
    <location>
        <begin position="177"/>
        <end position="198"/>
    </location>
</feature>
<gene>
    <name evidence="4" type="ORF">MKZ38_007429</name>
</gene>
<evidence type="ECO:0000256" key="2">
    <source>
        <dbReference type="SAM" id="MobiDB-lite"/>
    </source>
</evidence>
<sequence length="330" mass="36895">MVLHNPNNWHWVNKNVAPWAKEWLEDNLTNIEAEDGDVKVKVGKVVSMDGDVDVSQRKGKVITIFDVKLVLEYVGSCPGQTDVTGTITVPEVAHDTEENDAHTLFDIDIHSESKEKQPVKDLVRTKLAPQLRVEFQKLAPALITEHGKDIQHAPDSNPPSDISTPKQYVQYRSHVKAAPSAPAPASSSSSSVNTTTVTDTEEFRTTAAEMFTTFTDPQRLTAFIRAPPKRFDGAKKGGHFELFDGNVQGEYLELEEPTKIVQSWRLSQWPSGHFSKLQIEFDQNDSDGVTVMRVTWSGVPVGQEEVTKRNWGEYYVRSIKKTFGSFGTIL</sequence>
<accession>A0AAD5WVI1</accession>
<feature type="region of interest" description="Disordered" evidence="2">
    <location>
        <begin position="174"/>
        <end position="199"/>
    </location>
</feature>
<dbReference type="GO" id="GO:0006457">
    <property type="term" value="P:protein folding"/>
    <property type="evidence" value="ECO:0007669"/>
    <property type="project" value="TreeGrafter"/>
</dbReference>
<dbReference type="Gene3D" id="3.15.10.20">
    <property type="entry name" value="Activator of Hsp90 ATPase Aha1, N-terminal domain"/>
    <property type="match status" value="1"/>
</dbReference>
<comment type="caution">
    <text evidence="4">The sequence shown here is derived from an EMBL/GenBank/DDBJ whole genome shotgun (WGS) entry which is preliminary data.</text>
</comment>
<evidence type="ECO:0000259" key="3">
    <source>
        <dbReference type="SMART" id="SM01000"/>
    </source>
</evidence>
<dbReference type="InterPro" id="IPR013538">
    <property type="entry name" value="ASHA1/2-like_C"/>
</dbReference>
<dbReference type="PANTHER" id="PTHR13009:SF22">
    <property type="entry name" value="LD43819P"/>
    <property type="match status" value="1"/>
</dbReference>
<dbReference type="SUPFAM" id="SSF103111">
    <property type="entry name" value="Activator of Hsp90 ATPase, Aha1"/>
    <property type="match status" value="1"/>
</dbReference>
<dbReference type="GO" id="GO:0051087">
    <property type="term" value="F:protein-folding chaperone binding"/>
    <property type="evidence" value="ECO:0007669"/>
    <property type="project" value="InterPro"/>
</dbReference>
<dbReference type="Proteomes" id="UP001201980">
    <property type="component" value="Unassembled WGS sequence"/>
</dbReference>
<dbReference type="AlphaFoldDB" id="A0AAD5WVI1"/>
<dbReference type="Gene3D" id="3.30.530.20">
    <property type="match status" value="1"/>
</dbReference>
<dbReference type="SUPFAM" id="SSF55961">
    <property type="entry name" value="Bet v1-like"/>
    <property type="match status" value="1"/>
</dbReference>
<dbReference type="CDD" id="cd08892">
    <property type="entry name" value="SRPBCC_Aha1"/>
    <property type="match status" value="1"/>
</dbReference>
<name>A0AAD5WVI1_9PEZI</name>
<dbReference type="GO" id="GO:0005829">
    <property type="term" value="C:cytosol"/>
    <property type="evidence" value="ECO:0007669"/>
    <property type="project" value="TreeGrafter"/>
</dbReference>